<dbReference type="eggNOG" id="KOG3397">
    <property type="taxonomic scope" value="Eukaryota"/>
</dbReference>
<protein>
    <submittedName>
        <fullName evidence="1">Uncharacterized protein</fullName>
    </submittedName>
</protein>
<sequence>MAADYEVLELQFRRDLLEPAAHLLNEQWPRSLEARKHSIADSKTDLPVSLLLITKDKERVIGFVRIFKVASKSNAGLIESLVISPDMT</sequence>
<reference evidence="1" key="1">
    <citation type="submission" date="2017-05" db="UniProtKB">
        <authorList>
            <consortium name="EnsemblMetazoa"/>
        </authorList>
    </citation>
    <scope>IDENTIFICATION</scope>
</reference>
<dbReference type="Gene3D" id="3.40.630.30">
    <property type="match status" value="1"/>
</dbReference>
<dbReference type="InParanoid" id="A0A1X7TAK4"/>
<dbReference type="InterPro" id="IPR039840">
    <property type="entry name" value="NAA80"/>
</dbReference>
<dbReference type="PANTHER" id="PTHR13538:SF4">
    <property type="entry name" value="N-ALPHA-ACETYLTRANSFERASE 80"/>
    <property type="match status" value="1"/>
</dbReference>
<accession>A0A1X7TAK4</accession>
<dbReference type="OrthoDB" id="329272at2759"/>
<dbReference type="PANTHER" id="PTHR13538">
    <property type="entry name" value="N-ACETYLTRANSFERASE 6"/>
    <property type="match status" value="1"/>
</dbReference>
<evidence type="ECO:0000313" key="1">
    <source>
        <dbReference type="EnsemblMetazoa" id="Aqu2.1.11472_001"/>
    </source>
</evidence>
<name>A0A1X7TAK4_AMPQE</name>
<dbReference type="GO" id="GO:0005737">
    <property type="term" value="C:cytoplasm"/>
    <property type="evidence" value="ECO:0007669"/>
    <property type="project" value="TreeGrafter"/>
</dbReference>
<dbReference type="AlphaFoldDB" id="A0A1X7TAK4"/>
<organism evidence="1">
    <name type="scientific">Amphimedon queenslandica</name>
    <name type="common">Sponge</name>
    <dbReference type="NCBI Taxonomy" id="400682"/>
    <lineage>
        <taxon>Eukaryota</taxon>
        <taxon>Metazoa</taxon>
        <taxon>Porifera</taxon>
        <taxon>Demospongiae</taxon>
        <taxon>Heteroscleromorpha</taxon>
        <taxon>Haplosclerida</taxon>
        <taxon>Niphatidae</taxon>
        <taxon>Amphimedon</taxon>
    </lineage>
</organism>
<dbReference type="GO" id="GO:0008080">
    <property type="term" value="F:N-acetyltransferase activity"/>
    <property type="evidence" value="ECO:0007669"/>
    <property type="project" value="InterPro"/>
</dbReference>
<proteinExistence type="predicted"/>
<dbReference type="EnsemblMetazoa" id="Aqu2.1.11472_001">
    <property type="protein sequence ID" value="Aqu2.1.11472_001"/>
    <property type="gene ID" value="Aqu2.1.11472"/>
</dbReference>
<dbReference type="GO" id="GO:1905502">
    <property type="term" value="F:acetyl-CoA binding"/>
    <property type="evidence" value="ECO:0007669"/>
    <property type="project" value="TreeGrafter"/>
</dbReference>